<keyword evidence="1" id="KW-0472">Membrane</keyword>
<feature type="transmembrane region" description="Helical" evidence="1">
    <location>
        <begin position="160"/>
        <end position="179"/>
    </location>
</feature>
<feature type="transmembrane region" description="Helical" evidence="1">
    <location>
        <begin position="235"/>
        <end position="255"/>
    </location>
</feature>
<dbReference type="RefSeq" id="WP_369769601.1">
    <property type="nucleotide sequence ID" value="NZ_CP165626.1"/>
</dbReference>
<organism evidence="2">
    <name type="scientific">Flavobacterium sp. WC2416</name>
    <dbReference type="NCBI Taxonomy" id="3234141"/>
    <lineage>
        <taxon>Bacteria</taxon>
        <taxon>Pseudomonadati</taxon>
        <taxon>Bacteroidota</taxon>
        <taxon>Flavobacteriia</taxon>
        <taxon>Flavobacteriales</taxon>
        <taxon>Flavobacteriaceae</taxon>
        <taxon>Flavobacterium</taxon>
    </lineage>
</organism>
<feature type="transmembrane region" description="Helical" evidence="1">
    <location>
        <begin position="32"/>
        <end position="50"/>
    </location>
</feature>
<protein>
    <recommendedName>
        <fullName evidence="3">O-antigen ligase domain-containing protein</fullName>
    </recommendedName>
</protein>
<feature type="transmembrane region" description="Helical" evidence="1">
    <location>
        <begin position="62"/>
        <end position="79"/>
    </location>
</feature>
<gene>
    <name evidence="2" type="ORF">AB3G39_15895</name>
</gene>
<evidence type="ECO:0008006" key="3">
    <source>
        <dbReference type="Google" id="ProtNLM"/>
    </source>
</evidence>
<evidence type="ECO:0000313" key="2">
    <source>
        <dbReference type="EMBL" id="XDU98630.1"/>
    </source>
</evidence>
<reference evidence="2" key="1">
    <citation type="submission" date="2024-07" db="EMBL/GenBank/DDBJ databases">
        <authorList>
            <person name="Biller S.J."/>
        </authorList>
    </citation>
    <scope>NUCLEOTIDE SEQUENCE</scope>
    <source>
        <strain evidence="2">WC2416</strain>
    </source>
</reference>
<feature type="transmembrane region" description="Helical" evidence="1">
    <location>
        <begin position="353"/>
        <end position="371"/>
    </location>
</feature>
<name>A0AB39WAQ0_9FLAO</name>
<proteinExistence type="predicted"/>
<dbReference type="EMBL" id="CP165626">
    <property type="protein sequence ID" value="XDU98630.1"/>
    <property type="molecule type" value="Genomic_DNA"/>
</dbReference>
<keyword evidence="1" id="KW-1133">Transmembrane helix</keyword>
<sequence length="407" mass="47945">MKKYFNFLIFLFLALLSTRIFSFTLIEKVYFDYVEIIISVILVLVFLFKAKNILRLKWVFPEVKWILITTVFSFLPALLFHDQEISLGLLASRTTYFWLGYYLLKVNNVKLRDLHNVMLVMGFVWSLIMIIQQITYPVIYFNFLNGSEFEINRYEERGNLLRIFIDGSLFGFYFLFFYWGKFIKKLTLRTIFMIVLGLSAVLFTGSRQIIFSIFVVFLFSFFSKIKSITRYNTSFIYVFVNLIFIVITFAGDYLLSLVTLSLDQNVTSDNYIRILEMKFFVFEYWPNFLAVFIGNGWEHALSSYGVEIGNFKYMNGFYRSDIGLLGAFNKFGIVYLLVILSLFYRIIKKGSKLFVPDFIQYFFLLVLLTSISGANYFEIPSCIFILISILYILDKTNEKNSNCNTHI</sequence>
<feature type="transmembrane region" description="Helical" evidence="1">
    <location>
        <begin position="322"/>
        <end position="344"/>
    </location>
</feature>
<feature type="transmembrane region" description="Helical" evidence="1">
    <location>
        <begin position="116"/>
        <end position="140"/>
    </location>
</feature>
<accession>A0AB39WAQ0</accession>
<evidence type="ECO:0000256" key="1">
    <source>
        <dbReference type="SAM" id="Phobius"/>
    </source>
</evidence>
<keyword evidence="1" id="KW-0812">Transmembrane</keyword>
<dbReference type="AlphaFoldDB" id="A0AB39WAQ0"/>
<feature type="transmembrane region" description="Helical" evidence="1">
    <location>
        <begin position="209"/>
        <end position="228"/>
    </location>
</feature>